<sequence length="288" mass="31557">MSVTAAMTPAPDPASAPRPAPPFRSPVFQVLPKPKSCAQTGALLKFELSDMLFIVESVKMCALCCVFSLKVLHVSVHALAAMPPNTYKQTGDDGGIGMAAPGTVSYVIHECATAQRSKDTERRTRLEHHARAAGCGIAMASGQDDGVRSLAACVRSVRSVRSVRGTYFRNSMQMCAARRDVCFDFQAKKDGEEEEPPRRKTSSKSRGRGRRCGWFGLAGCEFLGARRGEARARNWLDSEWDSWQWQRTKEQPSEQAVKKVSTKTATATATGRLWAPKDNSSSCTCWCE</sequence>
<name>Q6IH68_DROME</name>
<proteinExistence type="predicted"/>
<dbReference type="EMBL" id="BK003548">
    <property type="protein sequence ID" value="DAA03747.1"/>
    <property type="molecule type" value="Genomic_DNA"/>
</dbReference>
<evidence type="ECO:0000256" key="1">
    <source>
        <dbReference type="SAM" id="MobiDB-lite"/>
    </source>
</evidence>
<protein>
    <submittedName>
        <fullName evidence="2">HDC03158</fullName>
    </submittedName>
</protein>
<dbReference type="AlphaFoldDB" id="Q6IH68"/>
<feature type="region of interest" description="Disordered" evidence="1">
    <location>
        <begin position="1"/>
        <end position="21"/>
    </location>
</feature>
<organism evidence="2">
    <name type="scientific">Drosophila melanogaster</name>
    <name type="common">Fruit fly</name>
    <dbReference type="NCBI Taxonomy" id="7227"/>
    <lineage>
        <taxon>Eukaryota</taxon>
        <taxon>Metazoa</taxon>
        <taxon>Ecdysozoa</taxon>
        <taxon>Arthropoda</taxon>
        <taxon>Hexapoda</taxon>
        <taxon>Insecta</taxon>
        <taxon>Pterygota</taxon>
        <taxon>Neoptera</taxon>
        <taxon>Endopterygota</taxon>
        <taxon>Diptera</taxon>
        <taxon>Brachycera</taxon>
        <taxon>Muscomorpha</taxon>
        <taxon>Ephydroidea</taxon>
        <taxon>Drosophilidae</taxon>
        <taxon>Drosophila</taxon>
        <taxon>Sophophora</taxon>
    </lineage>
</organism>
<reference evidence="2" key="1">
    <citation type="journal article" date="2003" name="Genome Biol.">
        <title>An integrated gene annotation and transcriptional profiling approach towards the full gene content of the Drosophila genome.</title>
        <authorList>
            <person name="Hild M."/>
            <person name="Beckmann B."/>
            <person name="Haas S.A."/>
            <person name="Koch B."/>
            <person name="Solovyev V."/>
            <person name="Busold C."/>
            <person name="Fellenberg K."/>
            <person name="Boutros M."/>
            <person name="Vingron M."/>
            <person name="Sauer F."/>
            <person name="Hoheisel J.D."/>
            <person name="Paro R."/>
        </authorList>
    </citation>
    <scope>NUCLEOTIDE SEQUENCE</scope>
</reference>
<gene>
    <name evidence="2" type="ORF">HDC03158</name>
</gene>
<accession>Q6IH68</accession>
<evidence type="ECO:0000313" key="2">
    <source>
        <dbReference type="EMBL" id="DAA03747.1"/>
    </source>
</evidence>
<feature type="compositionally biased region" description="Pro residues" evidence="1">
    <location>
        <begin position="10"/>
        <end position="21"/>
    </location>
</feature>